<evidence type="ECO:0000313" key="1">
    <source>
        <dbReference type="EMBL" id="QUS36980.1"/>
    </source>
</evidence>
<dbReference type="InterPro" id="IPR029016">
    <property type="entry name" value="GAF-like_dom_sf"/>
</dbReference>
<organism evidence="1 2">
    <name type="scientific">Falsirhodobacter algicola</name>
    <dbReference type="NCBI Taxonomy" id="2692330"/>
    <lineage>
        <taxon>Bacteria</taxon>
        <taxon>Pseudomonadati</taxon>
        <taxon>Pseudomonadota</taxon>
        <taxon>Alphaproteobacteria</taxon>
        <taxon>Rhodobacterales</taxon>
        <taxon>Paracoccaceae</taxon>
        <taxon>Falsirhodobacter</taxon>
    </lineage>
</organism>
<name>A0A8J8MUL9_9RHOB</name>
<dbReference type="InterPro" id="IPR007435">
    <property type="entry name" value="DUF484"/>
</dbReference>
<gene>
    <name evidence="1" type="ORF">GR316_10675</name>
</gene>
<dbReference type="KEGG" id="fap:GR316_10675"/>
<reference evidence="1" key="1">
    <citation type="submission" date="2020-01" db="EMBL/GenBank/DDBJ databases">
        <authorList>
            <person name="Yang Y."/>
            <person name="Kwon Y.M."/>
        </authorList>
    </citation>
    <scope>NUCLEOTIDE SEQUENCE</scope>
    <source>
        <strain evidence="1">PG104</strain>
    </source>
</reference>
<dbReference type="Proteomes" id="UP000679284">
    <property type="component" value="Chromosome"/>
</dbReference>
<dbReference type="AlphaFoldDB" id="A0A8J8MUL9"/>
<dbReference type="Gene3D" id="3.30.450.40">
    <property type="match status" value="1"/>
</dbReference>
<protein>
    <submittedName>
        <fullName evidence="1">DUF484 family protein</fullName>
    </submittedName>
</protein>
<evidence type="ECO:0000313" key="2">
    <source>
        <dbReference type="Proteomes" id="UP000679284"/>
    </source>
</evidence>
<accession>A0A8J8MUL9</accession>
<keyword evidence="2" id="KW-1185">Reference proteome</keyword>
<dbReference type="EMBL" id="CP047289">
    <property type="protein sequence ID" value="QUS36980.1"/>
    <property type="molecule type" value="Genomic_DNA"/>
</dbReference>
<dbReference type="Pfam" id="PF04340">
    <property type="entry name" value="DUF484"/>
    <property type="match status" value="1"/>
</dbReference>
<sequence length="229" mass="25430">MQSNNGPTDWRDRILSQPELVLEDHDVMRALIRAGDTRRGGNVVDLRGAAMERLETRLDALEDTHRHVIAAAYENVAGTAQIHRTILQILDAPTFPALLEGLEGDIRETLRVDTVRLVLETGEEEQDPALDRFDDVLCAVPSGFITDYAGREGPVILRRAAGGVETIYGDRTAWVRSEALLLLDLGAGRRPGMLAFGSQDPDQFRTGHGTDLLTFLTGVFERVMRRWLS</sequence>
<proteinExistence type="predicted"/>